<dbReference type="CDD" id="cd23507">
    <property type="entry name" value="hydrophobin_I"/>
    <property type="match status" value="1"/>
</dbReference>
<keyword evidence="4 5" id="KW-1015">Disulfide bond</keyword>
<keyword evidence="3 5" id="KW-0964">Secreted</keyword>
<reference evidence="6 7" key="1">
    <citation type="submission" date="2019-03" db="EMBL/GenBank/DDBJ databases">
        <title>Sequencing 25 genomes of Wallemia mellicola.</title>
        <authorList>
            <person name="Gostincar C."/>
        </authorList>
    </citation>
    <scope>NUCLEOTIDE SEQUENCE [LARGE SCALE GENOMIC DNA]</scope>
    <source>
        <strain evidence="6 7">EXF-6152</strain>
    </source>
</reference>
<accession>A0A4T0U069</accession>
<dbReference type="Pfam" id="PF01185">
    <property type="entry name" value="Hydrophobin"/>
    <property type="match status" value="1"/>
</dbReference>
<feature type="signal peptide" evidence="5">
    <location>
        <begin position="1"/>
        <end position="19"/>
    </location>
</feature>
<evidence type="ECO:0000256" key="3">
    <source>
        <dbReference type="ARBA" id="ARBA00022525"/>
    </source>
</evidence>
<keyword evidence="5" id="KW-0732">Signal</keyword>
<feature type="chain" id="PRO_5023986456" description="Hydrophobin" evidence="5">
    <location>
        <begin position="20"/>
        <end position="107"/>
    </location>
</feature>
<dbReference type="GO" id="GO:0009277">
    <property type="term" value="C:fungal-type cell wall"/>
    <property type="evidence" value="ECO:0007669"/>
    <property type="project" value="InterPro"/>
</dbReference>
<evidence type="ECO:0000256" key="1">
    <source>
        <dbReference type="ARBA" id="ARBA00004191"/>
    </source>
</evidence>
<comment type="similarity">
    <text evidence="5">Belongs to the fungal hydrophobin family.</text>
</comment>
<gene>
    <name evidence="6" type="ORF">E3Q22_04452</name>
</gene>
<evidence type="ECO:0000256" key="5">
    <source>
        <dbReference type="RuleBase" id="RU365009"/>
    </source>
</evidence>
<evidence type="ECO:0000256" key="2">
    <source>
        <dbReference type="ARBA" id="ARBA00022512"/>
    </source>
</evidence>
<keyword evidence="2 5" id="KW-0134">Cell wall</keyword>
<dbReference type="AlphaFoldDB" id="A0A4T0U069"/>
<dbReference type="GO" id="GO:0005199">
    <property type="term" value="F:structural constituent of cell wall"/>
    <property type="evidence" value="ECO:0007669"/>
    <property type="project" value="InterPro"/>
</dbReference>
<sequence>MVNTFQIASIAAIATTAFAYTSEKYEVGSCNTGKIHCCSTDYEVKETTGKNDAEISLGNVISQVSLNCNNIALFADITVEDQCKNTPACCEDVSGSSILSCSPLTLV</sequence>
<dbReference type="InterPro" id="IPR001338">
    <property type="entry name" value="Class_I_Hydrophobin"/>
</dbReference>
<name>A0A4T0U069_9BASI</name>
<dbReference type="Proteomes" id="UP000310685">
    <property type="component" value="Unassembled WGS sequence"/>
</dbReference>
<protein>
    <recommendedName>
        <fullName evidence="5">Hydrophobin</fullName>
    </recommendedName>
</protein>
<comment type="caution">
    <text evidence="6">The sequence shown here is derived from an EMBL/GenBank/DDBJ whole genome shotgun (WGS) entry which is preliminary data.</text>
</comment>
<comment type="subcellular location">
    <subcellularLocation>
        <location evidence="1 5">Secreted</location>
        <location evidence="1 5">Cell wall</location>
    </subcellularLocation>
</comment>
<organism evidence="6 7">
    <name type="scientific">Wallemia mellicola</name>
    <dbReference type="NCBI Taxonomy" id="1708541"/>
    <lineage>
        <taxon>Eukaryota</taxon>
        <taxon>Fungi</taxon>
        <taxon>Dikarya</taxon>
        <taxon>Basidiomycota</taxon>
        <taxon>Wallemiomycotina</taxon>
        <taxon>Wallemiomycetes</taxon>
        <taxon>Wallemiales</taxon>
        <taxon>Wallemiaceae</taxon>
        <taxon>Wallemia</taxon>
    </lineage>
</organism>
<dbReference type="SMART" id="SM00075">
    <property type="entry name" value="HYDRO"/>
    <property type="match status" value="1"/>
</dbReference>
<evidence type="ECO:0000256" key="4">
    <source>
        <dbReference type="ARBA" id="ARBA00023157"/>
    </source>
</evidence>
<evidence type="ECO:0000313" key="7">
    <source>
        <dbReference type="Proteomes" id="UP000310685"/>
    </source>
</evidence>
<proteinExistence type="inferred from homology"/>
<dbReference type="EMBL" id="SPRC01000149">
    <property type="protein sequence ID" value="TIB71498.1"/>
    <property type="molecule type" value="Genomic_DNA"/>
</dbReference>
<evidence type="ECO:0000313" key="6">
    <source>
        <dbReference type="EMBL" id="TIB71498.1"/>
    </source>
</evidence>